<keyword evidence="2" id="KW-1185">Reference proteome</keyword>
<dbReference type="AlphaFoldDB" id="A0AAJ5QKE4"/>
<name>A0AAJ5QKE4_9GAMM</name>
<dbReference type="Proteomes" id="UP001211544">
    <property type="component" value="Chromosome"/>
</dbReference>
<sequence length="174" mass="19089">MEYIFTLRFQLPKPLLPEEELLKQLIDAGCDDALVGLGVPGKVALEFTREASSAQRAVLSAIRNVQSAMPGAQLTEAAPDLVGLTDVADIIGVSRQNMRKLMLSHSSQFPLPVHDGKTALWHLADVLEWLEQRGSYAIPDATRELAQVTLRLNLQQTMQRYAHCIASAADGNNQ</sequence>
<accession>A0AAJ5QKE4</accession>
<organism evidence="1 2">
    <name type="scientific">Pantoea piersonii</name>
    <dbReference type="NCBI Taxonomy" id="2364647"/>
    <lineage>
        <taxon>Bacteria</taxon>
        <taxon>Pseudomonadati</taxon>
        <taxon>Pseudomonadota</taxon>
        <taxon>Gammaproteobacteria</taxon>
        <taxon>Enterobacterales</taxon>
        <taxon>Erwiniaceae</taxon>
        <taxon>Pantoea</taxon>
    </lineage>
</organism>
<gene>
    <name evidence="1" type="ORF">N5580_04490</name>
</gene>
<dbReference type="RefSeq" id="WP_269949963.1">
    <property type="nucleotide sequence ID" value="NZ_CP104758.1"/>
</dbReference>
<evidence type="ECO:0000313" key="2">
    <source>
        <dbReference type="Proteomes" id="UP001211544"/>
    </source>
</evidence>
<dbReference type="EMBL" id="CP104758">
    <property type="protein sequence ID" value="WBG91818.1"/>
    <property type="molecule type" value="Genomic_DNA"/>
</dbReference>
<evidence type="ECO:0000313" key="1">
    <source>
        <dbReference type="EMBL" id="WBG91818.1"/>
    </source>
</evidence>
<reference evidence="1 2" key="1">
    <citation type="journal article" date="2022" name="J Glob Antimicrob Resist">
        <title>First complete genome of a multidrug resistant strain of the novel human pathogen Kalamiella piersonii (GABEKP28) identified in human saliva.</title>
        <authorList>
            <person name="McDonagh F."/>
            <person name="Singh N.K."/>
            <person name="Venkateswaran K."/>
            <person name="Lonappan A.M."/>
            <person name="Hallahan B."/>
            <person name="Tuohy A."/>
            <person name="Burke L."/>
            <person name="Kovarova A."/>
            <person name="Miliotis G."/>
        </authorList>
    </citation>
    <scope>NUCLEOTIDE SEQUENCE [LARGE SCALE GENOMIC DNA]</scope>
    <source>
        <strain evidence="1 2">GABEKP28</strain>
    </source>
</reference>
<protein>
    <submittedName>
        <fullName evidence="1">Helix-turn-helix domain-containing protein</fullName>
    </submittedName>
</protein>
<dbReference type="KEGG" id="kpie:N5580_04490"/>
<proteinExistence type="predicted"/>